<keyword evidence="7" id="KW-1185">Reference proteome</keyword>
<dbReference type="GO" id="GO:0042802">
    <property type="term" value="F:identical protein binding"/>
    <property type="evidence" value="ECO:0007669"/>
    <property type="project" value="TreeGrafter"/>
</dbReference>
<protein>
    <submittedName>
        <fullName evidence="6">Aminotransferase class-III</fullName>
    </submittedName>
</protein>
<dbReference type="InterPro" id="IPR015422">
    <property type="entry name" value="PyrdxlP-dep_Trfase_small"/>
</dbReference>
<keyword evidence="2 6" id="KW-0032">Aminotransferase</keyword>
<dbReference type="KEGG" id="hoh:Hoch_1766"/>
<dbReference type="eggNOG" id="COG0160">
    <property type="taxonomic scope" value="Bacteria"/>
</dbReference>
<dbReference type="InterPro" id="IPR015421">
    <property type="entry name" value="PyrdxlP-dep_Trfase_major"/>
</dbReference>
<comment type="cofactor">
    <cofactor evidence="1">
        <name>pyridoxal 5'-phosphate</name>
        <dbReference type="ChEBI" id="CHEBI:597326"/>
    </cofactor>
</comment>
<sequence>MSQTTAEQFRGDERIARARALILEALAEHQARLEGVRAPDPERQSDYEAALASIESQRGRPLFHRFLGSGFGNGVLVEMDDGSVKYDLVSGIGVHCFGHSHPRMVTAALEAALRDIVMQGAFHQNVESETAGRALLACARRRGAALEHCFFATSGAMANENALKIALQKRSPARRLLAFRHCFAGRSLLLSQVTNTPGPDDGLPEVLPVDYLPFFDAERPEDSLRETLAALDGHLSAYPGEHAAMIFELIQGEGGYHPGSRAFFAPIMERLRATGIAVVVDEIQSFGRTTEPFAFQLYGLDDLVDIVTVGKISQVCATLYTAAWNPRPGLISGTFTGSTAALFGLEAVLEALEGGLCGPDGTIARLHEHFARGLEALAAEAPDALRGPWGIGSMVAFTVFDGSAERTKAFVHALYARGVIGFITSGDVKRVRFHLPVGAIRIEDIDAVLGIVRETLAAC</sequence>
<evidence type="ECO:0000256" key="2">
    <source>
        <dbReference type="ARBA" id="ARBA00022576"/>
    </source>
</evidence>
<dbReference type="PIRSF" id="PIRSF000521">
    <property type="entry name" value="Transaminase_4ab_Lys_Orn"/>
    <property type="match status" value="1"/>
</dbReference>
<evidence type="ECO:0000256" key="3">
    <source>
        <dbReference type="ARBA" id="ARBA00022679"/>
    </source>
</evidence>
<evidence type="ECO:0000256" key="5">
    <source>
        <dbReference type="RuleBase" id="RU003560"/>
    </source>
</evidence>
<dbReference type="InterPro" id="IPR005814">
    <property type="entry name" value="Aminotrans_3"/>
</dbReference>
<dbReference type="PANTHER" id="PTHR11986:SF79">
    <property type="entry name" value="ACETYLORNITHINE AMINOTRANSFERASE, MITOCHONDRIAL"/>
    <property type="match status" value="1"/>
</dbReference>
<proteinExistence type="inferred from homology"/>
<dbReference type="Pfam" id="PF00202">
    <property type="entry name" value="Aminotran_3"/>
    <property type="match status" value="1"/>
</dbReference>
<dbReference type="STRING" id="502025.Hoch_1766"/>
<reference evidence="6 7" key="1">
    <citation type="journal article" date="2010" name="Stand. Genomic Sci.">
        <title>Complete genome sequence of Haliangium ochraceum type strain (SMP-2).</title>
        <authorList>
            <consortium name="US DOE Joint Genome Institute (JGI-PGF)"/>
            <person name="Ivanova N."/>
            <person name="Daum C."/>
            <person name="Lang E."/>
            <person name="Abt B."/>
            <person name="Kopitz M."/>
            <person name="Saunders E."/>
            <person name="Lapidus A."/>
            <person name="Lucas S."/>
            <person name="Glavina Del Rio T."/>
            <person name="Nolan M."/>
            <person name="Tice H."/>
            <person name="Copeland A."/>
            <person name="Cheng J.F."/>
            <person name="Chen F."/>
            <person name="Bruce D."/>
            <person name="Goodwin L."/>
            <person name="Pitluck S."/>
            <person name="Mavromatis K."/>
            <person name="Pati A."/>
            <person name="Mikhailova N."/>
            <person name="Chen A."/>
            <person name="Palaniappan K."/>
            <person name="Land M."/>
            <person name="Hauser L."/>
            <person name="Chang Y.J."/>
            <person name="Jeffries C.D."/>
            <person name="Detter J.C."/>
            <person name="Brettin T."/>
            <person name="Rohde M."/>
            <person name="Goker M."/>
            <person name="Bristow J."/>
            <person name="Markowitz V."/>
            <person name="Eisen J.A."/>
            <person name="Hugenholtz P."/>
            <person name="Kyrpides N.C."/>
            <person name="Klenk H.P."/>
        </authorList>
    </citation>
    <scope>NUCLEOTIDE SEQUENCE [LARGE SCALE GENOMIC DNA]</scope>
    <source>
        <strain evidence="7">DSM 14365 / CIP 107738 / JCM 11303 / AJ 13395 / SMP-2</strain>
    </source>
</reference>
<evidence type="ECO:0000313" key="6">
    <source>
        <dbReference type="EMBL" id="ACY14315.1"/>
    </source>
</evidence>
<evidence type="ECO:0000256" key="1">
    <source>
        <dbReference type="ARBA" id="ARBA00001933"/>
    </source>
</evidence>
<comment type="similarity">
    <text evidence="5">Belongs to the class-III pyridoxal-phosphate-dependent aminotransferase family.</text>
</comment>
<keyword evidence="4 5" id="KW-0663">Pyridoxal phosphate</keyword>
<evidence type="ECO:0000256" key="4">
    <source>
        <dbReference type="ARBA" id="ARBA00022898"/>
    </source>
</evidence>
<gene>
    <name evidence="6" type="ordered locus">Hoch_1766</name>
</gene>
<dbReference type="GO" id="GO:0030170">
    <property type="term" value="F:pyridoxal phosphate binding"/>
    <property type="evidence" value="ECO:0007669"/>
    <property type="project" value="InterPro"/>
</dbReference>
<dbReference type="Gene3D" id="3.90.1150.10">
    <property type="entry name" value="Aspartate Aminotransferase, domain 1"/>
    <property type="match status" value="1"/>
</dbReference>
<dbReference type="PANTHER" id="PTHR11986">
    <property type="entry name" value="AMINOTRANSFERASE CLASS III"/>
    <property type="match status" value="1"/>
</dbReference>
<name>D0LXW0_HALO1</name>
<dbReference type="HOGENOM" id="CLU_587511_0_0_7"/>
<dbReference type="OrthoDB" id="9801834at2"/>
<dbReference type="SUPFAM" id="SSF53383">
    <property type="entry name" value="PLP-dependent transferases"/>
    <property type="match status" value="1"/>
</dbReference>
<dbReference type="Proteomes" id="UP000001880">
    <property type="component" value="Chromosome"/>
</dbReference>
<dbReference type="InterPro" id="IPR050103">
    <property type="entry name" value="Class-III_PLP-dep_AT"/>
</dbReference>
<dbReference type="GO" id="GO:0008483">
    <property type="term" value="F:transaminase activity"/>
    <property type="evidence" value="ECO:0007669"/>
    <property type="project" value="UniProtKB-KW"/>
</dbReference>
<accession>D0LXW0</accession>
<dbReference type="Gene3D" id="3.40.640.10">
    <property type="entry name" value="Type I PLP-dependent aspartate aminotransferase-like (Major domain)"/>
    <property type="match status" value="1"/>
</dbReference>
<dbReference type="RefSeq" id="WP_012826923.1">
    <property type="nucleotide sequence ID" value="NC_013440.1"/>
</dbReference>
<dbReference type="EMBL" id="CP001804">
    <property type="protein sequence ID" value="ACY14315.1"/>
    <property type="molecule type" value="Genomic_DNA"/>
</dbReference>
<dbReference type="AlphaFoldDB" id="D0LXW0"/>
<dbReference type="InterPro" id="IPR015424">
    <property type="entry name" value="PyrdxlP-dep_Trfase"/>
</dbReference>
<organism evidence="6 7">
    <name type="scientific">Haliangium ochraceum (strain DSM 14365 / JCM 11303 / SMP-2)</name>
    <dbReference type="NCBI Taxonomy" id="502025"/>
    <lineage>
        <taxon>Bacteria</taxon>
        <taxon>Pseudomonadati</taxon>
        <taxon>Myxococcota</taxon>
        <taxon>Polyangia</taxon>
        <taxon>Haliangiales</taxon>
        <taxon>Kofleriaceae</taxon>
        <taxon>Haliangium</taxon>
    </lineage>
</organism>
<keyword evidence="3 6" id="KW-0808">Transferase</keyword>
<evidence type="ECO:0000313" key="7">
    <source>
        <dbReference type="Proteomes" id="UP000001880"/>
    </source>
</evidence>